<sequence length="424" mass="47859">MNPPNPTNIYARVEAYKGPLVPIRFPPPYIPPSYTKNTTIRQRPVLGNITNFQPPPTLQPVQFSQERLDDVEWVDDSVNHAHHPTGISDSTGQAHFNNRHVDYSNTYDFTQESPLKHAAERVDSVYPVLQTGIRPHTRTVQFNVDDNELPSPDEIYQESPSKAVAQKDKKIRDFAFTFIYRTKKPVDPSKASNGPKGRNSRSSYFTHEVTGTRSLDLTETAFVAFKQKLFKLADDIDIDEDSDGISSILEGADGIGGIIIQIYIPGHTVYAKGKAVLVKTEEQLKSFFKAVELAPQNEPGIVVTMEDPAKRALQDEKKLSKSQARLVAQTIKNTGNEPSNSELAITIPEDPTDVQLALLMKEYGTGSNNTREGYRVHHPKDNCKVMQLTFEHLYLWAQELVSRVEQLWETTYYMPVCRQTKSKK</sequence>
<dbReference type="RefSeq" id="XP_007415012.1">
    <property type="nucleotide sequence ID" value="XM_007414950.1"/>
</dbReference>
<gene>
    <name evidence="2" type="ORF">MELLADRAFT_117730</name>
</gene>
<dbReference type="KEGG" id="mlr:MELLADRAFT_117730"/>
<evidence type="ECO:0000313" key="2">
    <source>
        <dbReference type="EMBL" id="EGG01667.1"/>
    </source>
</evidence>
<keyword evidence="3" id="KW-1185">Reference proteome</keyword>
<dbReference type="GeneID" id="18926075"/>
<evidence type="ECO:0000256" key="1">
    <source>
        <dbReference type="SAM" id="MobiDB-lite"/>
    </source>
</evidence>
<feature type="region of interest" description="Disordered" evidence="1">
    <location>
        <begin position="143"/>
        <end position="162"/>
    </location>
</feature>
<dbReference type="VEuPathDB" id="FungiDB:MELLADRAFT_117730"/>
<dbReference type="EMBL" id="GL883136">
    <property type="protein sequence ID" value="EGG01667.1"/>
    <property type="molecule type" value="Genomic_DNA"/>
</dbReference>
<organism evidence="3">
    <name type="scientific">Melampsora larici-populina (strain 98AG31 / pathotype 3-4-7)</name>
    <name type="common">Poplar leaf rust fungus</name>
    <dbReference type="NCBI Taxonomy" id="747676"/>
    <lineage>
        <taxon>Eukaryota</taxon>
        <taxon>Fungi</taxon>
        <taxon>Dikarya</taxon>
        <taxon>Basidiomycota</taxon>
        <taxon>Pucciniomycotina</taxon>
        <taxon>Pucciniomycetes</taxon>
        <taxon>Pucciniales</taxon>
        <taxon>Melampsoraceae</taxon>
        <taxon>Melampsora</taxon>
    </lineage>
</organism>
<feature type="region of interest" description="Disordered" evidence="1">
    <location>
        <begin position="186"/>
        <end position="205"/>
    </location>
</feature>
<reference evidence="3" key="1">
    <citation type="journal article" date="2011" name="Proc. Natl. Acad. Sci. U.S.A.">
        <title>Obligate biotrophy features unraveled by the genomic analysis of rust fungi.</title>
        <authorList>
            <person name="Duplessis S."/>
            <person name="Cuomo C.A."/>
            <person name="Lin Y.-C."/>
            <person name="Aerts A."/>
            <person name="Tisserant E."/>
            <person name="Veneault-Fourrey C."/>
            <person name="Joly D.L."/>
            <person name="Hacquard S."/>
            <person name="Amselem J."/>
            <person name="Cantarel B.L."/>
            <person name="Chiu R."/>
            <person name="Coutinho P.M."/>
            <person name="Feau N."/>
            <person name="Field M."/>
            <person name="Frey P."/>
            <person name="Gelhaye E."/>
            <person name="Goldberg J."/>
            <person name="Grabherr M.G."/>
            <person name="Kodira C.D."/>
            <person name="Kohler A."/>
            <person name="Kuees U."/>
            <person name="Lindquist E.A."/>
            <person name="Lucas S.M."/>
            <person name="Mago R."/>
            <person name="Mauceli E."/>
            <person name="Morin E."/>
            <person name="Murat C."/>
            <person name="Pangilinan J.L."/>
            <person name="Park R."/>
            <person name="Pearson M."/>
            <person name="Quesneville H."/>
            <person name="Rouhier N."/>
            <person name="Sakthikumar S."/>
            <person name="Salamov A.A."/>
            <person name="Schmutz J."/>
            <person name="Selles B."/>
            <person name="Shapiro H."/>
            <person name="Tanguay P."/>
            <person name="Tuskan G.A."/>
            <person name="Henrissat B."/>
            <person name="Van de Peer Y."/>
            <person name="Rouze P."/>
            <person name="Ellis J.G."/>
            <person name="Dodds P.N."/>
            <person name="Schein J.E."/>
            <person name="Zhong S."/>
            <person name="Hamelin R.C."/>
            <person name="Grigoriev I.V."/>
            <person name="Szabo L.J."/>
            <person name="Martin F."/>
        </authorList>
    </citation>
    <scope>NUCLEOTIDE SEQUENCE [LARGE SCALE GENOMIC DNA]</scope>
    <source>
        <strain evidence="3">98AG31 / pathotype 3-4-7</strain>
    </source>
</reference>
<proteinExistence type="predicted"/>
<dbReference type="Proteomes" id="UP000001072">
    <property type="component" value="Unassembled WGS sequence"/>
</dbReference>
<dbReference type="InParanoid" id="F4S0Y1"/>
<evidence type="ECO:0000313" key="3">
    <source>
        <dbReference type="Proteomes" id="UP000001072"/>
    </source>
</evidence>
<name>F4S0Y1_MELLP</name>
<dbReference type="OrthoDB" id="10414821at2759"/>
<accession>F4S0Y1</accession>
<dbReference type="HOGENOM" id="CLU_046449_0_0_1"/>
<dbReference type="AlphaFoldDB" id="F4S0Y1"/>
<protein>
    <submittedName>
        <fullName evidence="2">Uncharacterized protein</fullName>
    </submittedName>
</protein>